<reference evidence="1 2" key="1">
    <citation type="journal article" date="2012" name="PLoS ONE">
        <title>Evolution of Burkholderia pseudomallei in recurrent melioidosis.</title>
        <authorList>
            <person name="Hayden H.S."/>
            <person name="Lim R."/>
            <person name="Brittnacher M.J."/>
            <person name="Sims E.H."/>
            <person name="Ramage E.R."/>
            <person name="Fong C."/>
            <person name="Wu Z."/>
            <person name="Crist E."/>
            <person name="Chang J."/>
            <person name="Zhou Y."/>
            <person name="Radey M."/>
            <person name="Rohmer L."/>
            <person name="Haugen E."/>
            <person name="Gillett W."/>
            <person name="Wuthiekanun V."/>
            <person name="Peacock S.J."/>
            <person name="Kaul R."/>
            <person name="Miller S.I."/>
            <person name="Manoil C."/>
            <person name="Jacobs M.A."/>
        </authorList>
    </citation>
    <scope>NUCLEOTIDE SEQUENCE [LARGE SCALE GENOMIC DNA]</scope>
    <source>
        <strain evidence="1 2">1026b</strain>
    </source>
</reference>
<name>A0A0H3HYA4_BURP2</name>
<organism evidence="1 2">
    <name type="scientific">Burkholderia pseudomallei (strain 1026b)</name>
    <dbReference type="NCBI Taxonomy" id="884204"/>
    <lineage>
        <taxon>Bacteria</taxon>
        <taxon>Pseudomonadati</taxon>
        <taxon>Pseudomonadota</taxon>
        <taxon>Betaproteobacteria</taxon>
        <taxon>Burkholderiales</taxon>
        <taxon>Burkholderiaceae</taxon>
        <taxon>Burkholderia</taxon>
        <taxon>pseudomallei group</taxon>
    </lineage>
</organism>
<accession>A0A0H3HYA4</accession>
<protein>
    <submittedName>
        <fullName evidence="1">Uncharacterized protein</fullName>
    </submittedName>
</protein>
<sequence length="51" mass="5605">MRRWCAFDCRGSVFEGNTLQKPIDFLGTADLPPGLLGRFNPLEGHSEAGRA</sequence>
<evidence type="ECO:0000313" key="1">
    <source>
        <dbReference type="EMBL" id="AFI69847.1"/>
    </source>
</evidence>
<gene>
    <name evidence="1" type="ordered locus">BP1026B_II1609</name>
</gene>
<dbReference type="AlphaFoldDB" id="A0A0H3HYA4"/>
<proteinExistence type="predicted"/>
<dbReference type="KEGG" id="bpz:BP1026B_II1609"/>
<evidence type="ECO:0000313" key="2">
    <source>
        <dbReference type="Proteomes" id="UP000010087"/>
    </source>
</evidence>
<dbReference type="Proteomes" id="UP000010087">
    <property type="component" value="Chromosome 2"/>
</dbReference>
<dbReference type="EMBL" id="CP002834">
    <property type="protein sequence ID" value="AFI69847.1"/>
    <property type="molecule type" value="Genomic_DNA"/>
</dbReference>